<feature type="coiled-coil region" evidence="1">
    <location>
        <begin position="25"/>
        <end position="52"/>
    </location>
</feature>
<evidence type="ECO:0000313" key="3">
    <source>
        <dbReference type="EMBL" id="KJE93415.1"/>
    </source>
</evidence>
<name>A0A0D2WPM9_CAPO3</name>
<dbReference type="Proteomes" id="UP000008743">
    <property type="component" value="Unassembled WGS sequence"/>
</dbReference>
<reference evidence="4" key="1">
    <citation type="submission" date="2011-02" db="EMBL/GenBank/DDBJ databases">
        <title>The Genome Sequence of Capsaspora owczarzaki ATCC 30864.</title>
        <authorList>
            <person name="Russ C."/>
            <person name="Cuomo C."/>
            <person name="Burger G."/>
            <person name="Gray M.W."/>
            <person name="Holland P.W.H."/>
            <person name="King N."/>
            <person name="Lang F.B.F."/>
            <person name="Roger A.J."/>
            <person name="Ruiz-Trillo I."/>
            <person name="Young S.K."/>
            <person name="Zeng Q."/>
            <person name="Gargeya S."/>
            <person name="Alvarado L."/>
            <person name="Berlin A."/>
            <person name="Chapman S.B."/>
            <person name="Chen Z."/>
            <person name="Freedman E."/>
            <person name="Gellesch M."/>
            <person name="Goldberg J."/>
            <person name="Griggs A."/>
            <person name="Gujja S."/>
            <person name="Heilman E."/>
            <person name="Heiman D."/>
            <person name="Howarth C."/>
            <person name="Mehta T."/>
            <person name="Neiman D."/>
            <person name="Pearson M."/>
            <person name="Roberts A."/>
            <person name="Saif S."/>
            <person name="Shea T."/>
            <person name="Shenoy N."/>
            <person name="Sisk P."/>
            <person name="Stolte C."/>
            <person name="Sykes S."/>
            <person name="White J."/>
            <person name="Yandava C."/>
            <person name="Haas B."/>
            <person name="Nusbaum C."/>
            <person name="Birren B."/>
        </authorList>
    </citation>
    <scope>NUCLEOTIDE SEQUENCE</scope>
    <source>
        <strain evidence="4">ATCC 30864</strain>
    </source>
</reference>
<feature type="compositionally biased region" description="Acidic residues" evidence="2">
    <location>
        <begin position="1054"/>
        <end position="1066"/>
    </location>
</feature>
<accession>A0A0D2WPM9</accession>
<protein>
    <submittedName>
        <fullName evidence="3">Uncharacterized protein</fullName>
    </submittedName>
</protein>
<feature type="region of interest" description="Disordered" evidence="2">
    <location>
        <begin position="1033"/>
        <end position="1079"/>
    </location>
</feature>
<dbReference type="PhylomeDB" id="A0A0D2WPM9"/>
<evidence type="ECO:0000256" key="1">
    <source>
        <dbReference type="SAM" id="Coils"/>
    </source>
</evidence>
<feature type="compositionally biased region" description="Polar residues" evidence="2">
    <location>
        <begin position="1035"/>
        <end position="1049"/>
    </location>
</feature>
<gene>
    <name evidence="3" type="ORF">CAOG_004209</name>
</gene>
<organism evidence="3 4">
    <name type="scientific">Capsaspora owczarzaki (strain ATCC 30864)</name>
    <dbReference type="NCBI Taxonomy" id="595528"/>
    <lineage>
        <taxon>Eukaryota</taxon>
        <taxon>Filasterea</taxon>
        <taxon>Capsaspora</taxon>
    </lineage>
</organism>
<evidence type="ECO:0000313" key="4">
    <source>
        <dbReference type="Proteomes" id="UP000008743"/>
    </source>
</evidence>
<evidence type="ECO:0000256" key="2">
    <source>
        <dbReference type="SAM" id="MobiDB-lite"/>
    </source>
</evidence>
<keyword evidence="4" id="KW-1185">Reference proteome</keyword>
<dbReference type="EMBL" id="KE346365">
    <property type="protein sequence ID" value="KJE93415.1"/>
    <property type="molecule type" value="Genomic_DNA"/>
</dbReference>
<dbReference type="InParanoid" id="A0A0D2WPM9"/>
<keyword evidence="1" id="KW-0175">Coiled coil</keyword>
<dbReference type="RefSeq" id="XP_004348034.1">
    <property type="nucleotide sequence ID" value="XM_004347984.2"/>
</dbReference>
<sequence>MTLSVSSTATVTRCIVAGLNGSSVVRFALANTRELEIELEELQKAVRGLTTIPVNVELAIDTSAIPLMQGRVDLAVVYLTKSHTLVIPPLPGGAVQICCRTDNRAGLDQPIVQRRDDASTASMDATQVIDALRSQPPSVVFTQPDINRGPSSSVAAGAHLPRESTVREFKANVKKNARAVTEDAFSAWLGDYLEPLLNAASMEFHLGVDEVDKHGVIVGVELCIDPETLCRALREWLVKHIVPTPTRLSISVNDLQLPPDDNYAVVLVWDTCPILSTVLANHGESPCILVSELLDETQVPNAFADIVGQFGTRPIIEGELVAWLNNQLVQRKVICISHDLNATPARYLRRGRPFMYLFDSTGNSTTEPSFRTPDALAIWLRGHTLNPLVVRATASDFTVRVRIRDATWQADVTRNIEHILGFDRPSDFTFDDISGPSSVALLVERLHSMPTPLICVVDGTEKAVGCLTALRNQLLSKETDIQIHIQAVLLVRENDLHNVHSLYKTASNVAAILDVCPAVAALGWYPSGSVRATRPQIPIPACFDLVDGRAPASHNDQDFISQWMRSGLEAPWSLLRSNLLPVRAAVVALEHRIRDLARARSHMVLSIPKEYRGIGLTTVMRQAALWLSVDFVVLWAHPDKQPEDRDVVVVSDPAIIFFDDTVYKSDEYAKLISSPATIIVRVQRTGSLVGETFYLTPFLDVDEFAGMTMQLACCIPDSARALQQAEKLARGGLPFATHPLNFVLAAVTASCQTAVMLVRSCLTGLDDEKRALLGLLSFITIFTPRKNGLPSLPFMSLREHKALRHLLRITPERTELWHPQLASLCLSELHGFALVVWSTTDKAVRPCAGFDDVLVQAFKLVLKTASEQFSAVQVGLLVRLLLTERLSGRKFSTFVHCFDWALQPFTSYTPLREAASDVLAKAAPEQVHLLVHDCRRRRLCSRRAQRTPQFLQTLNELAALAVTWATQSHQALLPLTLQNQAMCWELSGDVDNALTTLDELWKQAPRLATAKTGARIAEEAQRDTELWAQRMHEATPTSPIGPSNWPVLQSSSPLEDDEPAPDDAPSDPDPNVLLSLALP</sequence>
<dbReference type="AlphaFoldDB" id="A0A0D2WPM9"/>
<proteinExistence type="predicted"/>